<protein>
    <submittedName>
        <fullName evidence="1">Uncharacterized protein</fullName>
    </submittedName>
</protein>
<dbReference type="EMBL" id="CM042883">
    <property type="protein sequence ID" value="KAI4374517.1"/>
    <property type="molecule type" value="Genomic_DNA"/>
</dbReference>
<comment type="caution">
    <text evidence="1">The sequence shown here is derived from an EMBL/GenBank/DDBJ whole genome shotgun (WGS) entry which is preliminary data.</text>
</comment>
<evidence type="ECO:0000313" key="2">
    <source>
        <dbReference type="Proteomes" id="UP001057402"/>
    </source>
</evidence>
<reference evidence="2" key="1">
    <citation type="journal article" date="2023" name="Front. Plant Sci.">
        <title>Chromosomal-level genome assembly of Melastoma candidum provides insights into trichome evolution.</title>
        <authorList>
            <person name="Zhong Y."/>
            <person name="Wu W."/>
            <person name="Sun C."/>
            <person name="Zou P."/>
            <person name="Liu Y."/>
            <person name="Dai S."/>
            <person name="Zhou R."/>
        </authorList>
    </citation>
    <scope>NUCLEOTIDE SEQUENCE [LARGE SCALE GENOMIC DNA]</scope>
</reference>
<gene>
    <name evidence="1" type="ORF">MLD38_012501</name>
</gene>
<accession>A0ACB9R649</accession>
<keyword evidence="2" id="KW-1185">Reference proteome</keyword>
<sequence length="237" mass="27463">MVKRLADDFFPDENVCDILVKGWCVDSKLDEARRKKDVFRMNEEAEKVLVEMDCRGIRRIEDAMKLFYGMAGYCPPNEETYLLLTRSLYQAARVAEGDWMIDQMKLAGYALDKKAYYGFLNILCGIERVDHALSVFKKMKADGCEPGIKSYDLLVGKMCAHNRVDKANALFKEVVSRGVSITPTEYKIDPRYMKKPKAEKEKKGATLPEKMAWKRRRLKPIRLSFVKKPRLGMRRML</sequence>
<evidence type="ECO:0000313" key="1">
    <source>
        <dbReference type="EMBL" id="KAI4374517.1"/>
    </source>
</evidence>
<dbReference type="Proteomes" id="UP001057402">
    <property type="component" value="Chromosome 4"/>
</dbReference>
<proteinExistence type="predicted"/>
<name>A0ACB9R649_9MYRT</name>
<organism evidence="1 2">
    <name type="scientific">Melastoma candidum</name>
    <dbReference type="NCBI Taxonomy" id="119954"/>
    <lineage>
        <taxon>Eukaryota</taxon>
        <taxon>Viridiplantae</taxon>
        <taxon>Streptophyta</taxon>
        <taxon>Embryophyta</taxon>
        <taxon>Tracheophyta</taxon>
        <taxon>Spermatophyta</taxon>
        <taxon>Magnoliopsida</taxon>
        <taxon>eudicotyledons</taxon>
        <taxon>Gunneridae</taxon>
        <taxon>Pentapetalae</taxon>
        <taxon>rosids</taxon>
        <taxon>malvids</taxon>
        <taxon>Myrtales</taxon>
        <taxon>Melastomataceae</taxon>
        <taxon>Melastomatoideae</taxon>
        <taxon>Melastomateae</taxon>
        <taxon>Melastoma</taxon>
    </lineage>
</organism>